<evidence type="ECO:0000256" key="8">
    <source>
        <dbReference type="SAM" id="MobiDB-lite"/>
    </source>
</evidence>
<keyword evidence="3" id="KW-0507">mRNA processing</keyword>
<evidence type="ECO:0000256" key="3">
    <source>
        <dbReference type="ARBA" id="ARBA00022664"/>
    </source>
</evidence>
<dbReference type="PANTHER" id="PTHR13296">
    <property type="entry name" value="BCAS2 PROTEIN"/>
    <property type="match status" value="1"/>
</dbReference>
<dbReference type="Pfam" id="PF05700">
    <property type="entry name" value="BCAS2"/>
    <property type="match status" value="1"/>
</dbReference>
<name>A0A9P4NFQ5_9PEZI</name>
<keyword evidence="6" id="KW-0539">Nucleus</keyword>
<dbReference type="GO" id="GO:0071013">
    <property type="term" value="C:catalytic step 2 spliceosome"/>
    <property type="evidence" value="ECO:0007669"/>
    <property type="project" value="TreeGrafter"/>
</dbReference>
<reference evidence="9" key="1">
    <citation type="journal article" date="2020" name="Stud. Mycol.">
        <title>101 Dothideomycetes genomes: a test case for predicting lifestyles and emergence of pathogens.</title>
        <authorList>
            <person name="Haridas S."/>
            <person name="Albert R."/>
            <person name="Binder M."/>
            <person name="Bloem J."/>
            <person name="Labutti K."/>
            <person name="Salamov A."/>
            <person name="Andreopoulos B."/>
            <person name="Baker S."/>
            <person name="Barry K."/>
            <person name="Bills G."/>
            <person name="Bluhm B."/>
            <person name="Cannon C."/>
            <person name="Castanera R."/>
            <person name="Culley D."/>
            <person name="Daum C."/>
            <person name="Ezra D."/>
            <person name="Gonzalez J."/>
            <person name="Henrissat B."/>
            <person name="Kuo A."/>
            <person name="Liang C."/>
            <person name="Lipzen A."/>
            <person name="Lutzoni F."/>
            <person name="Magnuson J."/>
            <person name="Mondo S."/>
            <person name="Nolan M."/>
            <person name="Ohm R."/>
            <person name="Pangilinan J."/>
            <person name="Park H.-J."/>
            <person name="Ramirez L."/>
            <person name="Alfaro M."/>
            <person name="Sun H."/>
            <person name="Tritt A."/>
            <person name="Yoshinaga Y."/>
            <person name="Zwiers L.-H."/>
            <person name="Turgeon B."/>
            <person name="Goodwin S."/>
            <person name="Spatafora J."/>
            <person name="Crous P."/>
            <person name="Grigoriev I."/>
        </authorList>
    </citation>
    <scope>NUCLEOTIDE SEQUENCE</scope>
    <source>
        <strain evidence="9">CBS 130266</strain>
    </source>
</reference>
<evidence type="ECO:0000256" key="4">
    <source>
        <dbReference type="ARBA" id="ARBA00022728"/>
    </source>
</evidence>
<feature type="compositionally biased region" description="Polar residues" evidence="8">
    <location>
        <begin position="89"/>
        <end position="100"/>
    </location>
</feature>
<keyword evidence="10" id="KW-1185">Reference proteome</keyword>
<dbReference type="AlphaFoldDB" id="A0A9P4NFQ5"/>
<organism evidence="9 10">
    <name type="scientific">Tothia fuscella</name>
    <dbReference type="NCBI Taxonomy" id="1048955"/>
    <lineage>
        <taxon>Eukaryota</taxon>
        <taxon>Fungi</taxon>
        <taxon>Dikarya</taxon>
        <taxon>Ascomycota</taxon>
        <taxon>Pezizomycotina</taxon>
        <taxon>Dothideomycetes</taxon>
        <taxon>Pleosporomycetidae</taxon>
        <taxon>Venturiales</taxon>
        <taxon>Cylindrosympodiaceae</taxon>
        <taxon>Tothia</taxon>
    </lineage>
</organism>
<evidence type="ECO:0000256" key="1">
    <source>
        <dbReference type="ARBA" id="ARBA00004123"/>
    </source>
</evidence>
<sequence length="219" mass="24613">MPLGFESTQYLSHIDGEIDSTTRESIISLIHAERPKDWETTLHPNIPETQEPKFTPLLQSELERRSQGQPFTGGVDKSRYEGEALGPPSRTTPHSDTSNPELLTQWRTVLQRAYSTSTYLTGRNTNLSLLETYGKNAWLIGNSQLENILKGLEVDLVEAKRRLEGVEEERRARMEGVKAEMEGLDGSWRGGLRGIVEVEVATEGLRREILERRRAGVGG</sequence>
<dbReference type="OrthoDB" id="205794at2759"/>
<comment type="subcellular location">
    <subcellularLocation>
        <location evidence="1">Nucleus</location>
    </subcellularLocation>
</comment>
<comment type="caution">
    <text evidence="9">The sequence shown here is derived from an EMBL/GenBank/DDBJ whole genome shotgun (WGS) entry which is preliminary data.</text>
</comment>
<evidence type="ECO:0000313" key="9">
    <source>
        <dbReference type="EMBL" id="KAF2418963.1"/>
    </source>
</evidence>
<comment type="similarity">
    <text evidence="2">Belongs to the SPF27 family.</text>
</comment>
<dbReference type="InterPro" id="IPR008409">
    <property type="entry name" value="SPF27"/>
</dbReference>
<evidence type="ECO:0000256" key="7">
    <source>
        <dbReference type="SAM" id="Coils"/>
    </source>
</evidence>
<accession>A0A9P4NFQ5</accession>
<keyword evidence="4" id="KW-0747">Spliceosome</keyword>
<feature type="region of interest" description="Disordered" evidence="8">
    <location>
        <begin position="64"/>
        <end position="100"/>
    </location>
</feature>
<dbReference type="EMBL" id="MU007122">
    <property type="protein sequence ID" value="KAF2418963.1"/>
    <property type="molecule type" value="Genomic_DNA"/>
</dbReference>
<dbReference type="GO" id="GO:0000974">
    <property type="term" value="C:Prp19 complex"/>
    <property type="evidence" value="ECO:0007669"/>
    <property type="project" value="TreeGrafter"/>
</dbReference>
<dbReference type="GO" id="GO:0071011">
    <property type="term" value="C:precatalytic spliceosome"/>
    <property type="evidence" value="ECO:0007669"/>
    <property type="project" value="TreeGrafter"/>
</dbReference>
<protein>
    <submittedName>
        <fullName evidence="9">BCAS2 family protein</fullName>
    </submittedName>
</protein>
<keyword evidence="7" id="KW-0175">Coiled coil</keyword>
<gene>
    <name evidence="9" type="ORF">EJ08DRAFT_666035</name>
</gene>
<dbReference type="GO" id="GO:0008380">
    <property type="term" value="P:RNA splicing"/>
    <property type="evidence" value="ECO:0007669"/>
    <property type="project" value="UniProtKB-KW"/>
</dbReference>
<evidence type="ECO:0000313" key="10">
    <source>
        <dbReference type="Proteomes" id="UP000800235"/>
    </source>
</evidence>
<proteinExistence type="inferred from homology"/>
<dbReference type="PANTHER" id="PTHR13296:SF0">
    <property type="entry name" value="PRE-MRNA-SPLICING FACTOR SPF27"/>
    <property type="match status" value="1"/>
</dbReference>
<dbReference type="GO" id="GO:0006397">
    <property type="term" value="P:mRNA processing"/>
    <property type="evidence" value="ECO:0007669"/>
    <property type="project" value="UniProtKB-KW"/>
</dbReference>
<evidence type="ECO:0000256" key="5">
    <source>
        <dbReference type="ARBA" id="ARBA00023187"/>
    </source>
</evidence>
<feature type="coiled-coil region" evidence="7">
    <location>
        <begin position="142"/>
        <end position="169"/>
    </location>
</feature>
<evidence type="ECO:0000256" key="6">
    <source>
        <dbReference type="ARBA" id="ARBA00023242"/>
    </source>
</evidence>
<dbReference type="Proteomes" id="UP000800235">
    <property type="component" value="Unassembled WGS sequence"/>
</dbReference>
<evidence type="ECO:0000256" key="2">
    <source>
        <dbReference type="ARBA" id="ARBA00010788"/>
    </source>
</evidence>
<keyword evidence="5" id="KW-0508">mRNA splicing</keyword>